<reference evidence="2 3" key="1">
    <citation type="submission" date="2020-07" db="EMBL/GenBank/DDBJ databases">
        <title>Genomic Encyclopedia of Type Strains, Phase IV (KMG-V): Genome sequencing to study the core and pangenomes of soil and plant-associated prokaryotes.</title>
        <authorList>
            <person name="Whitman W."/>
        </authorList>
    </citation>
    <scope>NUCLEOTIDE SEQUENCE [LARGE SCALE GENOMIC DNA]</scope>
    <source>
        <strain evidence="2 3">M8UP30</strain>
    </source>
</reference>
<name>A0A7Y9T319_9BACT</name>
<dbReference type="Proteomes" id="UP000534186">
    <property type="component" value="Unassembled WGS sequence"/>
</dbReference>
<comment type="caution">
    <text evidence="2">The sequence shown here is derived from an EMBL/GenBank/DDBJ whole genome shotgun (WGS) entry which is preliminary data.</text>
</comment>
<organism evidence="2 3">
    <name type="scientific">Tunturiibacter lichenicola</name>
    <dbReference type="NCBI Taxonomy" id="2051959"/>
    <lineage>
        <taxon>Bacteria</taxon>
        <taxon>Pseudomonadati</taxon>
        <taxon>Acidobacteriota</taxon>
        <taxon>Terriglobia</taxon>
        <taxon>Terriglobales</taxon>
        <taxon>Acidobacteriaceae</taxon>
        <taxon>Tunturiibacter</taxon>
    </lineage>
</organism>
<dbReference type="AlphaFoldDB" id="A0A7Y9T319"/>
<accession>A0A7Y9T319</accession>
<protein>
    <submittedName>
        <fullName evidence="2">Uncharacterized protein</fullName>
    </submittedName>
</protein>
<evidence type="ECO:0000313" key="3">
    <source>
        <dbReference type="Proteomes" id="UP000534186"/>
    </source>
</evidence>
<sequence length="90" mass="9774">MQNVVFWMVKRGVVVVFCVAVDAGFLSCEKCDMFLRFIFEVVADTGEMRGGSLHCTTDGETVCRFGRDDEVQGGDEVQGDEVLGGDGSGR</sequence>
<feature type="region of interest" description="Disordered" evidence="1">
    <location>
        <begin position="70"/>
        <end position="90"/>
    </location>
</feature>
<gene>
    <name evidence="2" type="ORF">HDF12_000284</name>
</gene>
<evidence type="ECO:0000313" key="2">
    <source>
        <dbReference type="EMBL" id="NYF49919.1"/>
    </source>
</evidence>
<evidence type="ECO:0000256" key="1">
    <source>
        <dbReference type="SAM" id="MobiDB-lite"/>
    </source>
</evidence>
<dbReference type="EMBL" id="JACCCV010000001">
    <property type="protein sequence ID" value="NYF49919.1"/>
    <property type="molecule type" value="Genomic_DNA"/>
</dbReference>
<proteinExistence type="predicted"/>